<proteinExistence type="inferred from homology"/>
<dbReference type="Pfam" id="PF00067">
    <property type="entry name" value="p450"/>
    <property type="match status" value="1"/>
</dbReference>
<evidence type="ECO:0000256" key="3">
    <source>
        <dbReference type="ARBA" id="ARBA00010617"/>
    </source>
</evidence>
<evidence type="ECO:0000313" key="11">
    <source>
        <dbReference type="Proteomes" id="UP000092993"/>
    </source>
</evidence>
<comment type="cofactor">
    <cofactor evidence="1 9">
        <name>heme</name>
        <dbReference type="ChEBI" id="CHEBI:30413"/>
    </cofactor>
</comment>
<evidence type="ECO:0000256" key="8">
    <source>
        <dbReference type="ARBA" id="ARBA00023033"/>
    </source>
</evidence>
<dbReference type="PRINTS" id="PR00465">
    <property type="entry name" value="EP450IV"/>
</dbReference>
<dbReference type="PANTHER" id="PTHR24305">
    <property type="entry name" value="CYTOCHROME P450"/>
    <property type="match status" value="1"/>
</dbReference>
<evidence type="ECO:0000256" key="5">
    <source>
        <dbReference type="ARBA" id="ARBA00022723"/>
    </source>
</evidence>
<evidence type="ECO:0000256" key="7">
    <source>
        <dbReference type="ARBA" id="ARBA00023004"/>
    </source>
</evidence>
<dbReference type="Proteomes" id="UP000092993">
    <property type="component" value="Unassembled WGS sequence"/>
</dbReference>
<dbReference type="GO" id="GO:0016705">
    <property type="term" value="F:oxidoreductase activity, acting on paired donors, with incorporation or reduction of molecular oxygen"/>
    <property type="evidence" value="ECO:0007669"/>
    <property type="project" value="InterPro"/>
</dbReference>
<dbReference type="OrthoDB" id="1470350at2759"/>
<keyword evidence="11" id="KW-1185">Reference proteome</keyword>
<comment type="pathway">
    <text evidence="2">Secondary metabolite biosynthesis.</text>
</comment>
<comment type="caution">
    <text evidence="10">The sequence shown here is derived from an EMBL/GenBank/DDBJ whole genome shotgun (WGS) entry which is preliminary data.</text>
</comment>
<dbReference type="InterPro" id="IPR001128">
    <property type="entry name" value="Cyt_P450"/>
</dbReference>
<accession>A0A1C7LUT2</accession>
<evidence type="ECO:0000256" key="1">
    <source>
        <dbReference type="ARBA" id="ARBA00001971"/>
    </source>
</evidence>
<feature type="binding site" description="axial binding residue" evidence="9">
    <location>
        <position position="193"/>
    </location>
    <ligand>
        <name>heme</name>
        <dbReference type="ChEBI" id="CHEBI:30413"/>
    </ligand>
    <ligandPart>
        <name>Fe</name>
        <dbReference type="ChEBI" id="CHEBI:18248"/>
    </ligandPart>
</feature>
<sequence length="257" mass="29309">MSTDIPESQRLSDEDVLARSSNSAYICVWPHRILQRFQPGHETTSSATVWCLFALTQAPEVQRKLREELFTISTDTPSMDELMSLPYLDAVIRETLRVHAPVPATIRVATKDDVIPLNQPFVDRNGETQDCIRISEGSLIFIPILAINRMKELWGEDSFEFKPERWESIPETVSSIPGVWGHLLSFLGGPRSCIGYRFSLVEMKALVFTLVRAFEYELAVPPEEVTKKTSLVQRPFLRSELDKGNQMPLLVKPYRRS</sequence>
<evidence type="ECO:0000256" key="9">
    <source>
        <dbReference type="PIRSR" id="PIRSR602403-1"/>
    </source>
</evidence>
<dbReference type="InterPro" id="IPR036396">
    <property type="entry name" value="Cyt_P450_sf"/>
</dbReference>
<reference evidence="10 11" key="1">
    <citation type="submission" date="2016-03" db="EMBL/GenBank/DDBJ databases">
        <title>Whole genome sequencing of Grifola frondosa 9006-11.</title>
        <authorList>
            <person name="Min B."/>
            <person name="Park H."/>
            <person name="Kim J.-G."/>
            <person name="Cho H."/>
            <person name="Oh Y.-L."/>
            <person name="Kong W.-S."/>
            <person name="Choi I.-G."/>
        </authorList>
    </citation>
    <scope>NUCLEOTIDE SEQUENCE [LARGE SCALE GENOMIC DNA]</scope>
    <source>
        <strain evidence="10 11">9006-11</strain>
    </source>
</reference>
<evidence type="ECO:0000313" key="10">
    <source>
        <dbReference type="EMBL" id="OBZ67966.1"/>
    </source>
</evidence>
<dbReference type="STRING" id="5627.A0A1C7LUT2"/>
<dbReference type="SUPFAM" id="SSF48264">
    <property type="entry name" value="Cytochrome P450"/>
    <property type="match status" value="1"/>
</dbReference>
<keyword evidence="6" id="KW-0560">Oxidoreductase</keyword>
<keyword evidence="5 9" id="KW-0479">Metal-binding</keyword>
<dbReference type="Gene3D" id="1.10.630.10">
    <property type="entry name" value="Cytochrome P450"/>
    <property type="match status" value="1"/>
</dbReference>
<dbReference type="PANTHER" id="PTHR24305:SF166">
    <property type="entry name" value="CYTOCHROME P450 12A4, MITOCHONDRIAL-RELATED"/>
    <property type="match status" value="1"/>
</dbReference>
<dbReference type="InterPro" id="IPR002403">
    <property type="entry name" value="Cyt_P450_E_grp-IV"/>
</dbReference>
<keyword evidence="8" id="KW-0503">Monooxygenase</keyword>
<dbReference type="GO" id="GO:0004497">
    <property type="term" value="F:monooxygenase activity"/>
    <property type="evidence" value="ECO:0007669"/>
    <property type="project" value="UniProtKB-KW"/>
</dbReference>
<dbReference type="GO" id="GO:0005506">
    <property type="term" value="F:iron ion binding"/>
    <property type="evidence" value="ECO:0007669"/>
    <property type="project" value="InterPro"/>
</dbReference>
<evidence type="ECO:0000256" key="6">
    <source>
        <dbReference type="ARBA" id="ARBA00023002"/>
    </source>
</evidence>
<keyword evidence="4 9" id="KW-0349">Heme</keyword>
<gene>
    <name evidence="10" type="primary">CYP96A15</name>
    <name evidence="10" type="ORF">A0H81_12125</name>
</gene>
<dbReference type="EMBL" id="LUGG01000023">
    <property type="protein sequence ID" value="OBZ67966.1"/>
    <property type="molecule type" value="Genomic_DNA"/>
</dbReference>
<dbReference type="AlphaFoldDB" id="A0A1C7LUT2"/>
<keyword evidence="7 9" id="KW-0408">Iron</keyword>
<dbReference type="GO" id="GO:0020037">
    <property type="term" value="F:heme binding"/>
    <property type="evidence" value="ECO:0007669"/>
    <property type="project" value="InterPro"/>
</dbReference>
<dbReference type="OMA" id="DRTIAME"/>
<evidence type="ECO:0000256" key="2">
    <source>
        <dbReference type="ARBA" id="ARBA00005179"/>
    </source>
</evidence>
<evidence type="ECO:0000256" key="4">
    <source>
        <dbReference type="ARBA" id="ARBA00022617"/>
    </source>
</evidence>
<protein>
    <submittedName>
        <fullName evidence="10">Alkane hydroxylase MAH1</fullName>
    </submittedName>
</protein>
<dbReference type="PRINTS" id="PR00385">
    <property type="entry name" value="P450"/>
</dbReference>
<organism evidence="10 11">
    <name type="scientific">Grifola frondosa</name>
    <name type="common">Maitake</name>
    <name type="synonym">Polyporus frondosus</name>
    <dbReference type="NCBI Taxonomy" id="5627"/>
    <lineage>
        <taxon>Eukaryota</taxon>
        <taxon>Fungi</taxon>
        <taxon>Dikarya</taxon>
        <taxon>Basidiomycota</taxon>
        <taxon>Agaricomycotina</taxon>
        <taxon>Agaricomycetes</taxon>
        <taxon>Polyporales</taxon>
        <taxon>Grifolaceae</taxon>
        <taxon>Grifola</taxon>
    </lineage>
</organism>
<dbReference type="InterPro" id="IPR050121">
    <property type="entry name" value="Cytochrome_P450_monoxygenase"/>
</dbReference>
<name>A0A1C7LUT2_GRIFR</name>
<comment type="similarity">
    <text evidence="3">Belongs to the cytochrome P450 family.</text>
</comment>